<dbReference type="Gene3D" id="3.30.710.10">
    <property type="entry name" value="Potassium Channel Kv1.1, Chain A"/>
    <property type="match status" value="1"/>
</dbReference>
<accession>A0A8H6WEX5</accession>
<feature type="domain" description="BTB" evidence="2">
    <location>
        <begin position="18"/>
        <end position="128"/>
    </location>
</feature>
<name>A0A8H6WEX5_MYCCL</name>
<dbReference type="OrthoDB" id="3893071at2759"/>
<organism evidence="3 4">
    <name type="scientific">Mycena chlorophos</name>
    <name type="common">Agaric fungus</name>
    <name type="synonym">Agaricus chlorophos</name>
    <dbReference type="NCBI Taxonomy" id="658473"/>
    <lineage>
        <taxon>Eukaryota</taxon>
        <taxon>Fungi</taxon>
        <taxon>Dikarya</taxon>
        <taxon>Basidiomycota</taxon>
        <taxon>Agaricomycotina</taxon>
        <taxon>Agaricomycetes</taxon>
        <taxon>Agaricomycetidae</taxon>
        <taxon>Agaricales</taxon>
        <taxon>Marasmiineae</taxon>
        <taxon>Mycenaceae</taxon>
        <taxon>Mycena</taxon>
    </lineage>
</organism>
<comment type="caution">
    <text evidence="3">The sequence shown here is derived from an EMBL/GenBank/DDBJ whole genome shotgun (WGS) entry which is preliminary data.</text>
</comment>
<gene>
    <name evidence="3" type="ORF">HMN09_00567700</name>
</gene>
<evidence type="ECO:0000259" key="2">
    <source>
        <dbReference type="SMART" id="SM00225"/>
    </source>
</evidence>
<dbReference type="EMBL" id="JACAZE010000006">
    <property type="protein sequence ID" value="KAF7314086.1"/>
    <property type="molecule type" value="Genomic_DNA"/>
</dbReference>
<dbReference type="AlphaFoldDB" id="A0A8H6WEX5"/>
<feature type="compositionally biased region" description="Basic and acidic residues" evidence="1">
    <location>
        <begin position="208"/>
        <end position="229"/>
    </location>
</feature>
<evidence type="ECO:0000313" key="3">
    <source>
        <dbReference type="EMBL" id="KAF7314086.1"/>
    </source>
</evidence>
<keyword evidence="4" id="KW-1185">Reference proteome</keyword>
<dbReference type="InterPro" id="IPR011333">
    <property type="entry name" value="SKP1/BTB/POZ_sf"/>
</dbReference>
<reference evidence="3" key="1">
    <citation type="submission" date="2020-05" db="EMBL/GenBank/DDBJ databases">
        <title>Mycena genomes resolve the evolution of fungal bioluminescence.</title>
        <authorList>
            <person name="Tsai I.J."/>
        </authorList>
    </citation>
    <scope>NUCLEOTIDE SEQUENCE</scope>
    <source>
        <strain evidence="3">110903Hualien_Pintung</strain>
    </source>
</reference>
<proteinExistence type="predicted"/>
<sequence>MNDPNALLRVPDLWFPDATLVFQAENTQYRVYAGLLAARSSVFADMLAFPQPVDSDDETVDGCPCIVLPDKAEDVTCFFRAIFDSSFFVPPFTTALSFATLSAILRLSQKYDVEYLRQRCLSHLSAIYPTTLEDWDACGYAEHILGLGSRMSPPIGTFPILPTLELAAEAEAPWLVPALMYLGLCAGMEGILDGIALECSPVVSAREATDNEQPHLGRDAKTHFDEGKEPPATPPTAVSASQRALLRAFPALLSSTSTAVSFLLSPRPSGCTSPAACTSELVSLRCWVDASWSACHFPLEIWEEQDWDAVRGDVCDVCIAQGRKLHREARQRFWNGLPKMLGLELTWTELRRLQENALRVEM</sequence>
<evidence type="ECO:0000313" key="4">
    <source>
        <dbReference type="Proteomes" id="UP000613580"/>
    </source>
</evidence>
<dbReference type="Proteomes" id="UP000613580">
    <property type="component" value="Unassembled WGS sequence"/>
</dbReference>
<dbReference type="SMART" id="SM00225">
    <property type="entry name" value="BTB"/>
    <property type="match status" value="1"/>
</dbReference>
<dbReference type="InterPro" id="IPR000210">
    <property type="entry name" value="BTB/POZ_dom"/>
</dbReference>
<protein>
    <recommendedName>
        <fullName evidence="2">BTB domain-containing protein</fullName>
    </recommendedName>
</protein>
<evidence type="ECO:0000256" key="1">
    <source>
        <dbReference type="SAM" id="MobiDB-lite"/>
    </source>
</evidence>
<feature type="region of interest" description="Disordered" evidence="1">
    <location>
        <begin position="208"/>
        <end position="237"/>
    </location>
</feature>